<dbReference type="PANTHER" id="PTHR30290:SF83">
    <property type="entry name" value="ABC TRANSPORTER SUBSTRATE-BINDING PROTEIN"/>
    <property type="match status" value="1"/>
</dbReference>
<gene>
    <name evidence="2" type="primary">oppA</name>
    <name evidence="2" type="ORF">Pla22_09150</name>
</gene>
<proteinExistence type="predicted"/>
<dbReference type="Pfam" id="PF00496">
    <property type="entry name" value="SBP_bac_5"/>
    <property type="match status" value="2"/>
</dbReference>
<sequence>MAPEIRRAFFVLAGVIAMVMLVWAARFDPMPPAEFSFQNGTDPKTLDPHRATGQPESRIIFNVFAGLLQALPMGEPDPDTGVQPMGAQPAIAKSYQVSPDGKTYTFQLREDAVWSDGVPITSADFVWSWTRMLHPETLCQYGFQLYSLPHAEAYNTGEVTIGDRVEVELWDRPGDVPGGDSDINNFPRGTMRYGTLKDIIKPDEPELPETMAADDRDRKLARWKEDWVFRIELASESEDGEVNWDDVVGTQDYCRHPLTSQAATEDTQATHGVLIAFNKLGAVRAPNDHTFIVQLNAPVPYFPDLLAYYPTFALPKHCIEEHGVPMWTKAENIVCNGPYKVGARLLRDRVRLVKNEKYFDADEVAIETIDAMSTESGNTALNMYETGQIDWVYDPPSLLLDELRDRDDFIPAPMLSVYFYRINTTRPPMNDVRVRRALAMAINRDQIVSQITKAGQIPAYTLVPPGIAGYESPPGFKPDINEAKRLLSEAGFPGGRGFPKVTILYNTQSMHRAIAEVIQQQLLNTLNIKVELQNMEWGSYLDKVDQLNYDIARAGWVGDFADPTTFLDLWVTDGAQNSTGWGNENFDQLLKDAAEAGGEPDKRMKLLSQAEAIWIEEMPVIPMYFYVSKNLVKPYVEGFSPTPQDRHPFHLLRLRKDAK</sequence>
<dbReference type="InterPro" id="IPR030678">
    <property type="entry name" value="Peptide/Ni-bd"/>
</dbReference>
<dbReference type="GO" id="GO:0043190">
    <property type="term" value="C:ATP-binding cassette (ABC) transporter complex"/>
    <property type="evidence" value="ECO:0007669"/>
    <property type="project" value="InterPro"/>
</dbReference>
<dbReference type="CDD" id="cd08504">
    <property type="entry name" value="PBP2_OppA"/>
    <property type="match status" value="1"/>
</dbReference>
<reference evidence="2 3" key="1">
    <citation type="submission" date="2019-02" db="EMBL/GenBank/DDBJ databases">
        <title>Deep-cultivation of Planctomycetes and their phenomic and genomic characterization uncovers novel biology.</title>
        <authorList>
            <person name="Wiegand S."/>
            <person name="Jogler M."/>
            <person name="Boedeker C."/>
            <person name="Pinto D."/>
            <person name="Vollmers J."/>
            <person name="Rivas-Marin E."/>
            <person name="Kohn T."/>
            <person name="Peeters S.H."/>
            <person name="Heuer A."/>
            <person name="Rast P."/>
            <person name="Oberbeckmann S."/>
            <person name="Bunk B."/>
            <person name="Jeske O."/>
            <person name="Meyerdierks A."/>
            <person name="Storesund J.E."/>
            <person name="Kallscheuer N."/>
            <person name="Luecker S."/>
            <person name="Lage O.M."/>
            <person name="Pohl T."/>
            <person name="Merkel B.J."/>
            <person name="Hornburger P."/>
            <person name="Mueller R.-W."/>
            <person name="Bruemmer F."/>
            <person name="Labrenz M."/>
            <person name="Spormann A.M."/>
            <person name="Op Den Camp H."/>
            <person name="Overmann J."/>
            <person name="Amann R."/>
            <person name="Jetten M.S.M."/>
            <person name="Mascher T."/>
            <person name="Medema M.H."/>
            <person name="Devos D.P."/>
            <person name="Kaster A.-K."/>
            <person name="Ovreas L."/>
            <person name="Rohde M."/>
            <person name="Galperin M.Y."/>
            <person name="Jogler C."/>
        </authorList>
    </citation>
    <scope>NUCLEOTIDE SEQUENCE [LARGE SCALE GENOMIC DNA]</scope>
    <source>
        <strain evidence="2 3">Pla22</strain>
    </source>
</reference>
<dbReference type="GO" id="GO:1904680">
    <property type="term" value="F:peptide transmembrane transporter activity"/>
    <property type="evidence" value="ECO:0007669"/>
    <property type="project" value="TreeGrafter"/>
</dbReference>
<organism evidence="2 3">
    <name type="scientific">Rubripirellula amarantea</name>
    <dbReference type="NCBI Taxonomy" id="2527999"/>
    <lineage>
        <taxon>Bacteria</taxon>
        <taxon>Pseudomonadati</taxon>
        <taxon>Planctomycetota</taxon>
        <taxon>Planctomycetia</taxon>
        <taxon>Pirellulales</taxon>
        <taxon>Pirellulaceae</taxon>
        <taxon>Rubripirellula</taxon>
    </lineage>
</organism>
<dbReference type="EMBL" id="SJPI01000001">
    <property type="protein sequence ID" value="TWT53287.1"/>
    <property type="molecule type" value="Genomic_DNA"/>
</dbReference>
<dbReference type="Proteomes" id="UP000316598">
    <property type="component" value="Unassembled WGS sequence"/>
</dbReference>
<keyword evidence="3" id="KW-1185">Reference proteome</keyword>
<dbReference type="SUPFAM" id="SSF53850">
    <property type="entry name" value="Periplasmic binding protein-like II"/>
    <property type="match status" value="2"/>
</dbReference>
<feature type="domain" description="Solute-binding protein family 5" evidence="1">
    <location>
        <begin position="88"/>
        <end position="160"/>
    </location>
</feature>
<dbReference type="GO" id="GO:0015833">
    <property type="term" value="P:peptide transport"/>
    <property type="evidence" value="ECO:0007669"/>
    <property type="project" value="TreeGrafter"/>
</dbReference>
<dbReference type="FunFam" id="3.10.105.10:FF:000001">
    <property type="entry name" value="Oligopeptide ABC transporter, oligopeptide-binding protein"/>
    <property type="match status" value="1"/>
</dbReference>
<name>A0A5C5WRV2_9BACT</name>
<evidence type="ECO:0000313" key="3">
    <source>
        <dbReference type="Proteomes" id="UP000316598"/>
    </source>
</evidence>
<dbReference type="InterPro" id="IPR039424">
    <property type="entry name" value="SBP_5"/>
</dbReference>
<dbReference type="PIRSF" id="PIRSF002741">
    <property type="entry name" value="MppA"/>
    <property type="match status" value="1"/>
</dbReference>
<dbReference type="Gene3D" id="3.10.105.10">
    <property type="entry name" value="Dipeptide-binding Protein, Domain 3"/>
    <property type="match status" value="1"/>
</dbReference>
<protein>
    <submittedName>
        <fullName evidence="2">Oligopeptide-binding protein OppA</fullName>
    </submittedName>
</protein>
<dbReference type="InterPro" id="IPR000914">
    <property type="entry name" value="SBP_5_dom"/>
</dbReference>
<dbReference type="AlphaFoldDB" id="A0A5C5WRV2"/>
<feature type="domain" description="Solute-binding protein family 5" evidence="1">
    <location>
        <begin position="241"/>
        <end position="577"/>
    </location>
</feature>
<accession>A0A5C5WRV2</accession>
<evidence type="ECO:0000313" key="2">
    <source>
        <dbReference type="EMBL" id="TWT53287.1"/>
    </source>
</evidence>
<dbReference type="GO" id="GO:0030288">
    <property type="term" value="C:outer membrane-bounded periplasmic space"/>
    <property type="evidence" value="ECO:0007669"/>
    <property type="project" value="UniProtKB-ARBA"/>
</dbReference>
<evidence type="ECO:0000259" key="1">
    <source>
        <dbReference type="Pfam" id="PF00496"/>
    </source>
</evidence>
<dbReference type="Gene3D" id="3.90.76.10">
    <property type="entry name" value="Dipeptide-binding Protein, Domain 1"/>
    <property type="match status" value="1"/>
</dbReference>
<dbReference type="PANTHER" id="PTHR30290">
    <property type="entry name" value="PERIPLASMIC BINDING COMPONENT OF ABC TRANSPORTER"/>
    <property type="match status" value="1"/>
</dbReference>
<comment type="caution">
    <text evidence="2">The sequence shown here is derived from an EMBL/GenBank/DDBJ whole genome shotgun (WGS) entry which is preliminary data.</text>
</comment>
<dbReference type="Gene3D" id="3.40.190.10">
    <property type="entry name" value="Periplasmic binding protein-like II"/>
    <property type="match status" value="2"/>
</dbReference>
<dbReference type="OrthoDB" id="9801912at2"/>